<accession>A0ABS2CRJ0</accession>
<comment type="caution">
    <text evidence="10">The sequence shown here is derived from an EMBL/GenBank/DDBJ whole genome shotgun (WGS) entry which is preliminary data.</text>
</comment>
<dbReference type="InterPro" id="IPR000834">
    <property type="entry name" value="Peptidase_M14"/>
</dbReference>
<keyword evidence="4" id="KW-0378">Hydrolase</keyword>
<evidence type="ECO:0000256" key="3">
    <source>
        <dbReference type="ARBA" id="ARBA00022670"/>
    </source>
</evidence>
<dbReference type="SUPFAM" id="SSF53187">
    <property type="entry name" value="Zn-dependent exopeptidases"/>
    <property type="match status" value="1"/>
</dbReference>
<evidence type="ECO:0000313" key="11">
    <source>
        <dbReference type="Proteomes" id="UP001430172"/>
    </source>
</evidence>
<dbReference type="RefSeq" id="WP_204132860.1">
    <property type="nucleotide sequence ID" value="NZ_JAFDVD010000024.1"/>
</dbReference>
<keyword evidence="3" id="KW-0645">Protease</keyword>
<protein>
    <submittedName>
        <fullName evidence="10">Peptidase M14</fullName>
    </submittedName>
</protein>
<evidence type="ECO:0000256" key="1">
    <source>
        <dbReference type="ARBA" id="ARBA00001947"/>
    </source>
</evidence>
<evidence type="ECO:0000256" key="5">
    <source>
        <dbReference type="ARBA" id="ARBA00022833"/>
    </source>
</evidence>
<feature type="signal peptide" evidence="8">
    <location>
        <begin position="1"/>
        <end position="24"/>
    </location>
</feature>
<feature type="chain" id="PRO_5047525878" evidence="8">
    <location>
        <begin position="25"/>
        <end position="574"/>
    </location>
</feature>
<dbReference type="SMART" id="SM00631">
    <property type="entry name" value="Zn_pept"/>
    <property type="match status" value="1"/>
</dbReference>
<keyword evidence="6" id="KW-0482">Metalloprotease</keyword>
<reference evidence="10" key="1">
    <citation type="submission" date="2021-02" db="EMBL/GenBank/DDBJ databases">
        <title>Phycicoccus sp. MQZ13P-5T, whole genome shotgun sequence.</title>
        <authorList>
            <person name="Tuo L."/>
        </authorList>
    </citation>
    <scope>NUCLEOTIDE SEQUENCE</scope>
    <source>
        <strain evidence="10">MQZ13P-5</strain>
    </source>
</reference>
<evidence type="ECO:0000313" key="10">
    <source>
        <dbReference type="EMBL" id="MBM6402400.1"/>
    </source>
</evidence>
<evidence type="ECO:0000256" key="4">
    <source>
        <dbReference type="ARBA" id="ARBA00022801"/>
    </source>
</evidence>
<keyword evidence="11" id="KW-1185">Reference proteome</keyword>
<name>A0ABS2CRJ0_9MICO</name>
<evidence type="ECO:0000256" key="6">
    <source>
        <dbReference type="ARBA" id="ARBA00023049"/>
    </source>
</evidence>
<dbReference type="EMBL" id="JAFDVD010000024">
    <property type="protein sequence ID" value="MBM6402400.1"/>
    <property type="molecule type" value="Genomic_DNA"/>
</dbReference>
<sequence>MTLRSGAVTALLTATLIASTAATAASTPAAPRGEGAGVLRVSTSTPLTTAARLQAAGFDLVESRIGTDLLVVGDAAVRSRLGRMGYRVTVQQTAPTTERPVSTGRTNGIAAAAATFYGGYLTADEYVQHLSDVAAAHPDLAVTRDVGDSWRKTQGLATGNDLVAICLTKLQPGDCQLTPTSTKPRFLLIGAVHARELSATELSNRFVDLLANGYGTDAEVTSLLDSTEVWVVPVGNPDGREIVEQGTTSPYLQRKNANNSLGACAVPPTSSNQHGVDLNRNFTWKWGGTGTSTNPCDQTFRGSSAGSEPETVALSQLMTTLYPDQRGPLATDAAPLTTPGYMLTLHSYANMHVIPWGDTTTKAPNDAGLRSAAFRASYYNGYQTGQPGQILYTVTGSTDDYLYGERGVAASTMEVGPNSGSCTGFTPAYSCQDGFWTANKPAMMYLAKAARAPYQLSLGPTTTSVTAPTTTVTAGTTFTLTATGNDNAYGTSGVGKPTAQTVNAGRYFVDTAPWNGGTAVAMTANDGSWNSTSEVAKATVPTAGLTAGKHQLWVQTRDSSGNWGPATSAFVTVG</sequence>
<keyword evidence="5" id="KW-0862">Zinc</keyword>
<comment type="cofactor">
    <cofactor evidence="1">
        <name>Zn(2+)</name>
        <dbReference type="ChEBI" id="CHEBI:29105"/>
    </cofactor>
</comment>
<dbReference type="PANTHER" id="PTHR11705:SF143">
    <property type="entry name" value="SLL0236 PROTEIN"/>
    <property type="match status" value="1"/>
</dbReference>
<gene>
    <name evidence="10" type="ORF">JQN70_18555</name>
</gene>
<dbReference type="Pfam" id="PF00246">
    <property type="entry name" value="Peptidase_M14"/>
    <property type="match status" value="1"/>
</dbReference>
<evidence type="ECO:0000256" key="7">
    <source>
        <dbReference type="PROSITE-ProRule" id="PRU01379"/>
    </source>
</evidence>
<proteinExistence type="inferred from homology"/>
<evidence type="ECO:0000256" key="2">
    <source>
        <dbReference type="ARBA" id="ARBA00005988"/>
    </source>
</evidence>
<dbReference type="PANTHER" id="PTHR11705">
    <property type="entry name" value="PROTEASE FAMILY M14 CARBOXYPEPTIDASE A,B"/>
    <property type="match status" value="1"/>
</dbReference>
<feature type="active site" description="Proton donor/acceptor" evidence="7">
    <location>
        <position position="414"/>
    </location>
</feature>
<comment type="similarity">
    <text evidence="2 7">Belongs to the peptidase M14 family.</text>
</comment>
<organism evidence="10 11">
    <name type="scientific">Phycicoccus sonneratiae</name>
    <dbReference type="NCBI Taxonomy" id="2807628"/>
    <lineage>
        <taxon>Bacteria</taxon>
        <taxon>Bacillati</taxon>
        <taxon>Actinomycetota</taxon>
        <taxon>Actinomycetes</taxon>
        <taxon>Micrococcales</taxon>
        <taxon>Intrasporangiaceae</taxon>
        <taxon>Phycicoccus</taxon>
    </lineage>
</organism>
<feature type="domain" description="Peptidase M14" evidence="9">
    <location>
        <begin position="119"/>
        <end position="450"/>
    </location>
</feature>
<keyword evidence="8" id="KW-0732">Signal</keyword>
<evidence type="ECO:0000256" key="8">
    <source>
        <dbReference type="SAM" id="SignalP"/>
    </source>
</evidence>
<dbReference type="PROSITE" id="PS52035">
    <property type="entry name" value="PEPTIDASE_M14"/>
    <property type="match status" value="1"/>
</dbReference>
<dbReference type="Gene3D" id="3.40.630.10">
    <property type="entry name" value="Zn peptidases"/>
    <property type="match status" value="1"/>
</dbReference>
<evidence type="ECO:0000259" key="9">
    <source>
        <dbReference type="PROSITE" id="PS52035"/>
    </source>
</evidence>
<dbReference type="Proteomes" id="UP001430172">
    <property type="component" value="Unassembled WGS sequence"/>
</dbReference>